<dbReference type="SUPFAM" id="SSF51735">
    <property type="entry name" value="NAD(P)-binding Rossmann-fold domains"/>
    <property type="match status" value="1"/>
</dbReference>
<evidence type="ECO:0000256" key="3">
    <source>
        <dbReference type="ARBA" id="ARBA00023027"/>
    </source>
</evidence>
<keyword evidence="3" id="KW-0520">NAD</keyword>
<dbReference type="CDD" id="cd05233">
    <property type="entry name" value="SDR_c"/>
    <property type="match status" value="1"/>
</dbReference>
<dbReference type="PRINTS" id="PR00080">
    <property type="entry name" value="SDRFAMILY"/>
</dbReference>
<proteinExistence type="inferred from homology"/>
<keyword evidence="2" id="KW-0560">Oxidoreductase</keyword>
<dbReference type="InterPro" id="IPR020904">
    <property type="entry name" value="Sc_DH/Rdtase_CS"/>
</dbReference>
<dbReference type="PROSITE" id="PS00061">
    <property type="entry name" value="ADH_SHORT"/>
    <property type="match status" value="1"/>
</dbReference>
<dbReference type="Proteomes" id="UP000465609">
    <property type="component" value="Chromosome"/>
</dbReference>
<dbReference type="PANTHER" id="PTHR24321">
    <property type="entry name" value="DEHYDROGENASES, SHORT CHAIN"/>
    <property type="match status" value="1"/>
</dbReference>
<keyword evidence="6" id="KW-1185">Reference proteome</keyword>
<dbReference type="InterPro" id="IPR057326">
    <property type="entry name" value="KR_dom"/>
</dbReference>
<evidence type="ECO:0000256" key="2">
    <source>
        <dbReference type="ARBA" id="ARBA00023002"/>
    </source>
</evidence>
<dbReference type="SMART" id="SM00822">
    <property type="entry name" value="PKS_KR"/>
    <property type="match status" value="1"/>
</dbReference>
<feature type="domain" description="Ketoreductase" evidence="4">
    <location>
        <begin position="27"/>
        <end position="197"/>
    </location>
</feature>
<gene>
    <name evidence="5" type="ORF">MAUB_43430</name>
</gene>
<evidence type="ECO:0000256" key="1">
    <source>
        <dbReference type="ARBA" id="ARBA00006484"/>
    </source>
</evidence>
<dbReference type="InterPro" id="IPR036291">
    <property type="entry name" value="NAD(P)-bd_dom_sf"/>
</dbReference>
<dbReference type="InterPro" id="IPR002347">
    <property type="entry name" value="SDR_fam"/>
</dbReference>
<evidence type="ECO:0000313" key="5">
    <source>
        <dbReference type="EMBL" id="BBX86470.1"/>
    </source>
</evidence>
<organism evidence="5 6">
    <name type="scientific">Mycolicibacterium aubagnense</name>
    <dbReference type="NCBI Taxonomy" id="319707"/>
    <lineage>
        <taxon>Bacteria</taxon>
        <taxon>Bacillati</taxon>
        <taxon>Actinomycetota</taxon>
        <taxon>Actinomycetes</taxon>
        <taxon>Mycobacteriales</taxon>
        <taxon>Mycobacteriaceae</taxon>
        <taxon>Mycolicibacterium</taxon>
    </lineage>
</organism>
<dbReference type="PANTHER" id="PTHR24321:SF8">
    <property type="entry name" value="ESTRADIOL 17-BETA-DEHYDROGENASE 8-RELATED"/>
    <property type="match status" value="1"/>
</dbReference>
<sequence>MCNLYTPEAVLPGQPSIRQEKPVSTQRSALIVGGASGIGWASAQGLAAQGYRVVIADRNAELAEARATELGAPHTAVVVEVTDEASVAAAFEQAGALDAVVSCAGFSTFGLIVDMPVADFRAVVDCCLTGSFIVAKYAGQRLREGGSLVCISSLNGRQPAIGMSAYSAAKAGLSMLTQVAALELGPKGIRVNAVAPGFVHTPLTEGAALIPGVVDEYVENTALGRAGTPADIANAVLFLCSEQSSWMTGEVLDLNGGAHLKRYPDIMSHLLKLASG</sequence>
<comment type="similarity">
    <text evidence="1">Belongs to the short-chain dehydrogenases/reductases (SDR) family.</text>
</comment>
<dbReference type="Gene3D" id="3.40.50.720">
    <property type="entry name" value="NAD(P)-binding Rossmann-like Domain"/>
    <property type="match status" value="1"/>
</dbReference>
<protein>
    <submittedName>
        <fullName evidence="5">Short-chain dehydrogenase</fullName>
    </submittedName>
</protein>
<accession>A0ABN5YX11</accession>
<name>A0ABN5YX11_9MYCO</name>
<evidence type="ECO:0000313" key="6">
    <source>
        <dbReference type="Proteomes" id="UP000465609"/>
    </source>
</evidence>
<dbReference type="Pfam" id="PF13561">
    <property type="entry name" value="adh_short_C2"/>
    <property type="match status" value="1"/>
</dbReference>
<evidence type="ECO:0000259" key="4">
    <source>
        <dbReference type="SMART" id="SM00822"/>
    </source>
</evidence>
<dbReference type="PRINTS" id="PR00081">
    <property type="entry name" value="GDHRDH"/>
</dbReference>
<reference evidence="5 6" key="1">
    <citation type="journal article" date="2019" name="Emerg. Microbes Infect.">
        <title>Comprehensive subspecies identification of 175 nontuberculous mycobacteria species based on 7547 genomic profiles.</title>
        <authorList>
            <person name="Matsumoto Y."/>
            <person name="Kinjo T."/>
            <person name="Motooka D."/>
            <person name="Nabeya D."/>
            <person name="Jung N."/>
            <person name="Uechi K."/>
            <person name="Horii T."/>
            <person name="Iida T."/>
            <person name="Fujita J."/>
            <person name="Nakamura S."/>
        </authorList>
    </citation>
    <scope>NUCLEOTIDE SEQUENCE [LARGE SCALE GENOMIC DNA]</scope>
    <source>
        <strain evidence="5 6">JCM 15296</strain>
    </source>
</reference>
<dbReference type="EMBL" id="AP022577">
    <property type="protein sequence ID" value="BBX86470.1"/>
    <property type="molecule type" value="Genomic_DNA"/>
</dbReference>